<dbReference type="InterPro" id="IPR039218">
    <property type="entry name" value="REM_fam"/>
</dbReference>
<accession>A0A1S3ZYN2</accession>
<dbReference type="GeneID" id="107791818"/>
<keyword evidence="3" id="KW-0238">DNA-binding</keyword>
<evidence type="ECO:0000313" key="8">
    <source>
        <dbReference type="RefSeq" id="XP_016469439.1"/>
    </source>
</evidence>
<dbReference type="PANTHER" id="PTHR31674:SF83">
    <property type="entry name" value="B3 DOMAIN-CONTAINING PROTEIN REM10-LIKE"/>
    <property type="match status" value="1"/>
</dbReference>
<dbReference type="GO" id="GO:0005634">
    <property type="term" value="C:nucleus"/>
    <property type="evidence" value="ECO:0007669"/>
    <property type="project" value="UniProtKB-SubCell"/>
</dbReference>
<dbReference type="Proteomes" id="UP000790787">
    <property type="component" value="Chromosome 15"/>
</dbReference>
<sequence length="425" mass="48816">MKVRPVKPHFFKPIQPGFKHALKIPKGFLKYLNGRKHEHAVLRRADKKWLVKVNGYRFEEGWAEFVEENDLQLGDMLVFRHEGNMKFEVIIFDSSHCDREYAEYLQEEEAATPTAHTFGETSKNFEFKGNTDDVIEIPSPDINSSDEDSSHAEAATDKHVGHSHFICTIRPYCLTCGYLRLPQQFANGLSNKKCDLFIRDERQRLWNLKLSSDCKDRVYIGDGWRKFIADNCLKVGERIMFEVVSDGKTESTWKFHVTDAETPKQKFQDLRANASLHPEGKKPDLDANRYSTQGLRIETSDMTAPKAQVPASTSANNAYPHFISTIKPYSIKRPRLYLQADFAKSNGLMNRRCEMIITDEKQRSWSVQLGPTGHHVAITRGWTKFVKANDVQVGDTFKFELINNGTIPIAYFHCKYSGKDTKQSH</sequence>
<dbReference type="InterPro" id="IPR015300">
    <property type="entry name" value="DNA-bd_pseudobarrel_sf"/>
</dbReference>
<evidence type="ECO:0000313" key="7">
    <source>
        <dbReference type="Proteomes" id="UP000790787"/>
    </source>
</evidence>
<dbReference type="PROSITE" id="PS50863">
    <property type="entry name" value="B3"/>
    <property type="match status" value="3"/>
</dbReference>
<comment type="subcellular location">
    <subcellularLocation>
        <location evidence="1">Nucleus</location>
    </subcellularLocation>
</comment>
<evidence type="ECO:0000256" key="1">
    <source>
        <dbReference type="ARBA" id="ARBA00004123"/>
    </source>
</evidence>
<dbReference type="AlphaFoldDB" id="A0A1S3ZYN2"/>
<dbReference type="SMART" id="SM01019">
    <property type="entry name" value="B3"/>
    <property type="match status" value="3"/>
</dbReference>
<dbReference type="SUPFAM" id="SSF101936">
    <property type="entry name" value="DNA-binding pseudobarrel domain"/>
    <property type="match status" value="3"/>
</dbReference>
<reference evidence="8" key="2">
    <citation type="submission" date="2025-08" db="UniProtKB">
        <authorList>
            <consortium name="RefSeq"/>
        </authorList>
    </citation>
    <scope>IDENTIFICATION</scope>
    <source>
        <tissue evidence="8">Leaf</tissue>
    </source>
</reference>
<proteinExistence type="predicted"/>
<name>A0A1S3ZYN2_TOBAC</name>
<organism evidence="7 8">
    <name type="scientific">Nicotiana tabacum</name>
    <name type="common">Common tobacco</name>
    <dbReference type="NCBI Taxonomy" id="4097"/>
    <lineage>
        <taxon>Eukaryota</taxon>
        <taxon>Viridiplantae</taxon>
        <taxon>Streptophyta</taxon>
        <taxon>Embryophyta</taxon>
        <taxon>Tracheophyta</taxon>
        <taxon>Spermatophyta</taxon>
        <taxon>Magnoliopsida</taxon>
        <taxon>eudicotyledons</taxon>
        <taxon>Gunneridae</taxon>
        <taxon>Pentapetalae</taxon>
        <taxon>asterids</taxon>
        <taxon>lamiids</taxon>
        <taxon>Solanales</taxon>
        <taxon>Solanaceae</taxon>
        <taxon>Nicotianoideae</taxon>
        <taxon>Nicotianeae</taxon>
        <taxon>Nicotiana</taxon>
    </lineage>
</organism>
<dbReference type="RefSeq" id="XP_016469439.1">
    <property type="nucleotide sequence ID" value="XM_016613953.2"/>
</dbReference>
<feature type="domain" description="TF-B3" evidence="6">
    <location>
        <begin position="164"/>
        <end position="261"/>
    </location>
</feature>
<dbReference type="CDD" id="cd10017">
    <property type="entry name" value="B3_DNA"/>
    <property type="match status" value="3"/>
</dbReference>
<evidence type="ECO:0000256" key="5">
    <source>
        <dbReference type="ARBA" id="ARBA00023242"/>
    </source>
</evidence>
<dbReference type="Gene3D" id="2.40.330.10">
    <property type="entry name" value="DNA-binding pseudobarrel domain"/>
    <property type="match status" value="3"/>
</dbReference>
<keyword evidence="5" id="KW-0539">Nucleus</keyword>
<dbReference type="GO" id="GO:0003677">
    <property type="term" value="F:DNA binding"/>
    <property type="evidence" value="ECO:0007669"/>
    <property type="project" value="UniProtKB-KW"/>
</dbReference>
<dbReference type="InterPro" id="IPR003340">
    <property type="entry name" value="B3_DNA-bd"/>
</dbReference>
<keyword evidence="7" id="KW-1185">Reference proteome</keyword>
<dbReference type="RefSeq" id="XP_016469439.1">
    <property type="nucleotide sequence ID" value="XM_016613953.1"/>
</dbReference>
<feature type="domain" description="TF-B3" evidence="6">
    <location>
        <begin position="7"/>
        <end position="95"/>
    </location>
</feature>
<keyword evidence="2" id="KW-0805">Transcription regulation</keyword>
<evidence type="ECO:0000256" key="2">
    <source>
        <dbReference type="ARBA" id="ARBA00023015"/>
    </source>
</evidence>
<keyword evidence="4" id="KW-0804">Transcription</keyword>
<dbReference type="PANTHER" id="PTHR31674">
    <property type="entry name" value="B3 DOMAIN-CONTAINING PROTEIN REM-LIKE 3-RELATED"/>
    <property type="match status" value="1"/>
</dbReference>
<evidence type="ECO:0000256" key="4">
    <source>
        <dbReference type="ARBA" id="ARBA00023163"/>
    </source>
</evidence>
<feature type="domain" description="TF-B3" evidence="6">
    <location>
        <begin position="321"/>
        <end position="415"/>
    </location>
</feature>
<gene>
    <name evidence="8" type="primary">LOC107791818</name>
</gene>
<dbReference type="Pfam" id="PF02362">
    <property type="entry name" value="B3"/>
    <property type="match status" value="3"/>
</dbReference>
<protein>
    <submittedName>
        <fullName evidence="8">B3 domain-containing protein REM10 isoform X2</fullName>
    </submittedName>
</protein>
<evidence type="ECO:0000256" key="3">
    <source>
        <dbReference type="ARBA" id="ARBA00023125"/>
    </source>
</evidence>
<reference evidence="7" key="1">
    <citation type="journal article" date="2014" name="Nat. Commun.">
        <title>The tobacco genome sequence and its comparison with those of tomato and potato.</title>
        <authorList>
            <person name="Sierro N."/>
            <person name="Battey J.N."/>
            <person name="Ouadi S."/>
            <person name="Bakaher N."/>
            <person name="Bovet L."/>
            <person name="Willig A."/>
            <person name="Goepfert S."/>
            <person name="Peitsch M.C."/>
            <person name="Ivanov N.V."/>
        </authorList>
    </citation>
    <scope>NUCLEOTIDE SEQUENCE [LARGE SCALE GENOMIC DNA]</scope>
</reference>
<evidence type="ECO:0000259" key="6">
    <source>
        <dbReference type="PROSITE" id="PS50863"/>
    </source>
</evidence>
<dbReference type="OrthoDB" id="1302041at2759"/>